<evidence type="ECO:0000259" key="12">
    <source>
        <dbReference type="Pfam" id="PF00662"/>
    </source>
</evidence>
<keyword evidence="6" id="KW-0249">Electron transport</keyword>
<name>R9ZRY5_9NEOP</name>
<gene>
    <name evidence="13" type="primary">nad5</name>
</gene>
<keyword evidence="10" id="KW-0813">Transport</keyword>
<evidence type="ECO:0000256" key="1">
    <source>
        <dbReference type="ARBA" id="ARBA00003257"/>
    </source>
</evidence>
<dbReference type="GO" id="GO:0015990">
    <property type="term" value="P:electron transport coupled proton transport"/>
    <property type="evidence" value="ECO:0007669"/>
    <property type="project" value="TreeGrafter"/>
</dbReference>
<evidence type="ECO:0000256" key="5">
    <source>
        <dbReference type="ARBA" id="ARBA00022692"/>
    </source>
</evidence>
<keyword evidence="8 10" id="KW-0472">Membrane</keyword>
<feature type="transmembrane region" description="Helical" evidence="10">
    <location>
        <begin position="172"/>
        <end position="191"/>
    </location>
</feature>
<dbReference type="EC" id="7.1.1.2" evidence="3 10"/>
<comment type="catalytic activity">
    <reaction evidence="9 10">
        <text>a ubiquinone + NADH + 5 H(+)(in) = a ubiquinol + NAD(+) + 4 H(+)(out)</text>
        <dbReference type="Rhea" id="RHEA:29091"/>
        <dbReference type="Rhea" id="RHEA-COMP:9565"/>
        <dbReference type="Rhea" id="RHEA-COMP:9566"/>
        <dbReference type="ChEBI" id="CHEBI:15378"/>
        <dbReference type="ChEBI" id="CHEBI:16389"/>
        <dbReference type="ChEBI" id="CHEBI:17976"/>
        <dbReference type="ChEBI" id="CHEBI:57540"/>
        <dbReference type="ChEBI" id="CHEBI:57945"/>
        <dbReference type="EC" id="7.1.1.2"/>
    </reaction>
</comment>
<protein>
    <recommendedName>
        <fullName evidence="4 10">NADH-ubiquinone oxidoreductase chain 5</fullName>
        <ecNumber evidence="3 10">7.1.1.2</ecNumber>
    </recommendedName>
</protein>
<feature type="transmembrane region" description="Helical" evidence="10">
    <location>
        <begin position="523"/>
        <end position="544"/>
    </location>
</feature>
<dbReference type="EMBL" id="KC814613">
    <property type="protein sequence ID" value="AGO44104.1"/>
    <property type="molecule type" value="Genomic_DNA"/>
</dbReference>
<feature type="transmembrane region" description="Helical" evidence="10">
    <location>
        <begin position="443"/>
        <end position="466"/>
    </location>
</feature>
<feature type="transmembrane region" description="Helical" evidence="10">
    <location>
        <begin position="86"/>
        <end position="109"/>
    </location>
</feature>
<evidence type="ECO:0000256" key="7">
    <source>
        <dbReference type="ARBA" id="ARBA00022989"/>
    </source>
</evidence>
<dbReference type="Pfam" id="PF00361">
    <property type="entry name" value="Proton_antipo_M"/>
    <property type="match status" value="1"/>
</dbReference>
<feature type="transmembrane region" description="Helical" evidence="10">
    <location>
        <begin position="7"/>
        <end position="25"/>
    </location>
</feature>
<feature type="transmembrane region" description="Helical" evidence="10">
    <location>
        <begin position="235"/>
        <end position="254"/>
    </location>
</feature>
<dbReference type="GO" id="GO:0042773">
    <property type="term" value="P:ATP synthesis coupled electron transport"/>
    <property type="evidence" value="ECO:0007669"/>
    <property type="project" value="InterPro"/>
</dbReference>
<dbReference type="InterPro" id="IPR001516">
    <property type="entry name" value="Proton_antipo_N"/>
</dbReference>
<evidence type="ECO:0000256" key="8">
    <source>
        <dbReference type="ARBA" id="ARBA00023136"/>
    </source>
</evidence>
<evidence type="ECO:0000256" key="10">
    <source>
        <dbReference type="RuleBase" id="RU003404"/>
    </source>
</evidence>
<dbReference type="AlphaFoldDB" id="R9ZRY5"/>
<evidence type="ECO:0000256" key="6">
    <source>
        <dbReference type="ARBA" id="ARBA00022982"/>
    </source>
</evidence>
<evidence type="ECO:0000256" key="9">
    <source>
        <dbReference type="ARBA" id="ARBA00049551"/>
    </source>
</evidence>
<feature type="transmembrane region" description="Helical" evidence="10">
    <location>
        <begin position="358"/>
        <end position="380"/>
    </location>
</feature>
<accession>R9ZRY5</accession>
<feature type="domain" description="NADH-Ubiquinone oxidoreductase (complex I) chain 5 N-terminal" evidence="12">
    <location>
        <begin position="43"/>
        <end position="86"/>
    </location>
</feature>
<feature type="transmembrane region" description="Helical" evidence="10">
    <location>
        <begin position="324"/>
        <end position="346"/>
    </location>
</feature>
<keyword evidence="7 10" id="KW-1133">Transmembrane helix</keyword>
<dbReference type="PRINTS" id="PR01434">
    <property type="entry name" value="NADHDHGNASE5"/>
</dbReference>
<dbReference type="GO" id="GO:0016020">
    <property type="term" value="C:membrane"/>
    <property type="evidence" value="ECO:0007669"/>
    <property type="project" value="UniProtKB-SubCell"/>
</dbReference>
<evidence type="ECO:0000256" key="3">
    <source>
        <dbReference type="ARBA" id="ARBA00012944"/>
    </source>
</evidence>
<feature type="transmembrane region" description="Helical" evidence="10">
    <location>
        <begin position="203"/>
        <end position="223"/>
    </location>
</feature>
<feature type="transmembrane region" description="Helical" evidence="10">
    <location>
        <begin position="121"/>
        <end position="141"/>
    </location>
</feature>
<dbReference type="PANTHER" id="PTHR42829">
    <property type="entry name" value="NADH-UBIQUINONE OXIDOREDUCTASE CHAIN 5"/>
    <property type="match status" value="1"/>
</dbReference>
<comment type="function">
    <text evidence="1">Core subunit of the mitochondrial membrane respiratory chain NADH dehydrogenase (Complex I) that is believed to belong to the minimal assembly required for catalysis. Complex I functions in the transfer of electrons from NADH to the respiratory chain. The immediate electron acceptor for the enzyme is believed to be ubiquinone.</text>
</comment>
<dbReference type="GO" id="GO:0003954">
    <property type="term" value="F:NADH dehydrogenase activity"/>
    <property type="evidence" value="ECO:0007669"/>
    <property type="project" value="TreeGrafter"/>
</dbReference>
<proteinExistence type="inferred from homology"/>
<dbReference type="InterPro" id="IPR003945">
    <property type="entry name" value="NU5C-like"/>
</dbReference>
<dbReference type="Pfam" id="PF00662">
    <property type="entry name" value="Proton_antipo_N"/>
    <property type="match status" value="1"/>
</dbReference>
<evidence type="ECO:0000256" key="4">
    <source>
        <dbReference type="ARBA" id="ARBA00021096"/>
    </source>
</evidence>
<keyword evidence="5 10" id="KW-0812">Transmembrane</keyword>
<feature type="transmembrane region" description="Helical" evidence="10">
    <location>
        <begin position="261"/>
        <end position="283"/>
    </location>
</feature>
<feature type="domain" description="NADH:quinone oxidoreductase/Mrp antiporter transmembrane" evidence="11">
    <location>
        <begin position="105"/>
        <end position="370"/>
    </location>
</feature>
<comment type="subcellular location">
    <subcellularLocation>
        <location evidence="2">Membrane</location>
        <topology evidence="2">Multi-pass membrane protein</topology>
    </subcellularLocation>
</comment>
<keyword evidence="10" id="KW-0520">NAD</keyword>
<dbReference type="PANTHER" id="PTHR42829:SF2">
    <property type="entry name" value="NADH-UBIQUINONE OXIDOREDUCTASE CHAIN 5"/>
    <property type="match status" value="1"/>
</dbReference>
<organism evidence="13">
    <name type="scientific">Haematopinus apri</name>
    <dbReference type="NCBI Taxonomy" id="1348091"/>
    <lineage>
        <taxon>Eukaryota</taxon>
        <taxon>Metazoa</taxon>
        <taxon>Ecdysozoa</taxon>
        <taxon>Arthropoda</taxon>
        <taxon>Hexapoda</taxon>
        <taxon>Insecta</taxon>
        <taxon>Pterygota</taxon>
        <taxon>Neoptera</taxon>
        <taxon>Paraneoptera</taxon>
        <taxon>Psocodea</taxon>
        <taxon>Troctomorpha</taxon>
        <taxon>Phthiraptera</taxon>
        <taxon>Anoplura</taxon>
        <taxon>Haematopinidae</taxon>
        <taxon>Haematopinus</taxon>
    </lineage>
</organism>
<sequence>MKKFMFLWHVWGVLVFFVYLVWWSFNSNCSMMVEWKIDSNEIWDIDCVMVVDGLSSLFLFTVFLVSFMVFNYSVHYFSHLEGFNKFIVTLFLFVMSMCILCLSPSMFWVMVGWDGLGLTSFGLIIFYQNWSSFSSGLFTFLMNRMGDMFMISVIVMLSSCNMLKSMSMSSVVQISVFLLLGAMTKSAQLPFSSWLPLAMAAPTPVSSLVHSSTLVTAGIYLLIRFESLFPLEVLQALKMVSIMTIVYAGVSALCEVDLKKVVALSTLTHLGIMTLYVSIGSVIAATTHLVFHAFFKSALFMLSGVVIHYLGFQDIRMLQITSSLKMMFLIVLSSMAGLPFLTGFYSKEVMVMLAEDSLLTLVSFLLGVMLTSGYSVRLMVLIFKSPNFISDKKDFIQVSEGLVGVSVNGFLISVLGGSVLLWVVMPVTMVMNYNLSCGILNKLLVIVSLAGGMMLGLNWVNLLAYVPPSMWYLTDIINQSSSSVLKFMYFMGRKSDVRGVQDGLVQSLELSVLSLKDWLESLLGVKSMMLVKWLFFMLIMLVMVK</sequence>
<dbReference type="InterPro" id="IPR001750">
    <property type="entry name" value="ND/Mrp_TM"/>
</dbReference>
<evidence type="ECO:0000256" key="2">
    <source>
        <dbReference type="ARBA" id="ARBA00004141"/>
    </source>
</evidence>
<evidence type="ECO:0000313" key="13">
    <source>
        <dbReference type="EMBL" id="AGO44104.1"/>
    </source>
</evidence>
<feature type="transmembrane region" description="Helical" evidence="10">
    <location>
        <begin position="53"/>
        <end position="74"/>
    </location>
</feature>
<reference evidence="13" key="1">
    <citation type="journal article" date="2013" name="Genome Biol. Evol.">
        <title>Substantial Variation in the Extent of Mitochondrial Genome Fragmentation among Blood-Sucking Lice of Mammals.</title>
        <authorList>
            <person name="Jiang H."/>
            <person name="Barker S.C."/>
            <person name="Shao R."/>
        </authorList>
    </citation>
    <scope>NUCLEOTIDE SEQUENCE</scope>
    <source>
        <strain evidence="13">B2418</strain>
    </source>
</reference>
<comment type="function">
    <text evidence="10">Core subunit of the mitochondrial membrane respiratory chain NADH dehydrogenase (Complex I) which catalyzes electron transfer from NADH through the respiratory chain, using ubiquinone as an electron acceptor. Essential for the catalytic activity and assembly of complex I.</text>
</comment>
<feature type="transmembrane region" description="Helical" evidence="10">
    <location>
        <begin position="401"/>
        <end position="423"/>
    </location>
</feature>
<feature type="transmembrane region" description="Helical" evidence="10">
    <location>
        <begin position="289"/>
        <end position="312"/>
    </location>
</feature>
<evidence type="ECO:0000259" key="11">
    <source>
        <dbReference type="Pfam" id="PF00361"/>
    </source>
</evidence>
<geneLocation type="mitochondrion" evidence="13"/>
<keyword evidence="10 13" id="KW-0496">Mitochondrion</keyword>
<keyword evidence="10" id="KW-0830">Ubiquinone</keyword>
<comment type="similarity">
    <text evidence="10">Belongs to the complex I subunit 5 family.</text>
</comment>
<dbReference type="GO" id="GO:0008137">
    <property type="term" value="F:NADH dehydrogenase (ubiquinone) activity"/>
    <property type="evidence" value="ECO:0007669"/>
    <property type="project" value="UniProtKB-EC"/>
</dbReference>